<dbReference type="InterPro" id="IPR036906">
    <property type="entry name" value="ATPase_V1_fsu_sf"/>
</dbReference>
<dbReference type="Proteomes" id="UP000197679">
    <property type="component" value="Chromosome"/>
</dbReference>
<dbReference type="GeneID" id="33313915"/>
<gene>
    <name evidence="4" type="ORF">Mia14_0358</name>
</gene>
<name>A0A218NMH6_9ARCH</name>
<evidence type="ECO:0000256" key="1">
    <source>
        <dbReference type="ARBA" id="ARBA00010148"/>
    </source>
</evidence>
<dbReference type="Gene3D" id="3.40.50.10580">
    <property type="entry name" value="ATPase, V1 complex, subunit F"/>
    <property type="match status" value="1"/>
</dbReference>
<protein>
    <submittedName>
        <fullName evidence="4">A-type Na(+),H(+)-transporting-ATP synthase subunit F</fullName>
    </submittedName>
</protein>
<evidence type="ECO:0000256" key="3">
    <source>
        <dbReference type="ARBA" id="ARBA00023065"/>
    </source>
</evidence>
<accession>A0A218NMH6</accession>
<keyword evidence="2" id="KW-0813">Transport</keyword>
<dbReference type="KEGG" id="marh:Mia14_0358"/>
<keyword evidence="3" id="KW-0406">Ion transport</keyword>
<organism evidence="4 5">
    <name type="scientific">Candidatus Mancarchaeum acidiphilum</name>
    <dbReference type="NCBI Taxonomy" id="1920749"/>
    <lineage>
        <taxon>Archaea</taxon>
        <taxon>Candidatus Micrarchaeota</taxon>
        <taxon>Candidatus Mancarchaeum</taxon>
    </lineage>
</organism>
<sequence>MQLEKIAVLGERKIALGFELVGIKDVFISEDPKGMHDKLFEIINGKAYNLILASDSVEKYLGEDELRSIETMMKPVVIFIPVSSDVENKESVEKLAKRILGIDLSNLKNSPAGAKE</sequence>
<dbReference type="Pfam" id="PF01990">
    <property type="entry name" value="ATP-synt_F"/>
    <property type="match status" value="1"/>
</dbReference>
<dbReference type="InterPro" id="IPR008218">
    <property type="entry name" value="ATPase_V1-cplx_f_g_su"/>
</dbReference>
<dbReference type="RefSeq" id="WP_088819845.1">
    <property type="nucleotide sequence ID" value="NZ_CP019964.1"/>
</dbReference>
<evidence type="ECO:0000313" key="5">
    <source>
        <dbReference type="Proteomes" id="UP000197679"/>
    </source>
</evidence>
<dbReference type="OrthoDB" id="24971at2157"/>
<evidence type="ECO:0000313" key="4">
    <source>
        <dbReference type="EMBL" id="ASI13680.1"/>
    </source>
</evidence>
<comment type="similarity">
    <text evidence="1">Belongs to the V-ATPase F subunit family.</text>
</comment>
<dbReference type="SUPFAM" id="SSF159468">
    <property type="entry name" value="AtpF-like"/>
    <property type="match status" value="1"/>
</dbReference>
<dbReference type="GO" id="GO:0046961">
    <property type="term" value="F:proton-transporting ATPase activity, rotational mechanism"/>
    <property type="evidence" value="ECO:0007669"/>
    <property type="project" value="InterPro"/>
</dbReference>
<evidence type="ECO:0000256" key="2">
    <source>
        <dbReference type="ARBA" id="ARBA00022448"/>
    </source>
</evidence>
<keyword evidence="5" id="KW-1185">Reference proteome</keyword>
<proteinExistence type="inferred from homology"/>
<dbReference type="EMBL" id="CP019964">
    <property type="protein sequence ID" value="ASI13680.1"/>
    <property type="molecule type" value="Genomic_DNA"/>
</dbReference>
<dbReference type="AlphaFoldDB" id="A0A218NMH6"/>
<reference evidence="4 5" key="1">
    <citation type="journal article" date="2017" name="Nat. Commun.">
        <title>'ARMAN' archaea depend on association with euryarchaeal host in culture and in situ.</title>
        <authorList>
            <person name="Golyshina O."/>
            <person name="Toshchakov S."/>
            <person name="Makarova K."/>
            <person name="Gavrilov S."/>
            <person name="Korzhenkov A."/>
            <person name="La Cono V."/>
            <person name="Arcadi E."/>
            <person name="Nechitaylo T."/>
            <person name="Ferrer M."/>
            <person name="Kublanov I."/>
            <person name="Wolf Y."/>
            <person name="Yakimov M."/>
            <person name="Golyshin P."/>
            <person name="Slesarev A."/>
            <person name="Kozyavkin S."/>
        </authorList>
    </citation>
    <scope>NUCLEOTIDE SEQUENCE [LARGE SCALE GENOMIC DNA]</scope>
    <source>
        <strain evidence="4 5">Mia14</strain>
    </source>
</reference>